<feature type="domain" description="Alpha/beta hydrolase fold-3" evidence="5">
    <location>
        <begin position="144"/>
        <end position="358"/>
    </location>
</feature>
<dbReference type="RefSeq" id="XP_047781843.1">
    <property type="nucleotide sequence ID" value="XM_047928703.1"/>
</dbReference>
<evidence type="ECO:0000256" key="4">
    <source>
        <dbReference type="SAM" id="Phobius"/>
    </source>
</evidence>
<keyword evidence="2 6" id="KW-0378">Hydrolase</keyword>
<dbReference type="GeneID" id="72009435"/>
<dbReference type="Pfam" id="PF07859">
    <property type="entry name" value="Abhydrolase_3"/>
    <property type="match status" value="1"/>
</dbReference>
<name>A0ABQ8KPV4_9APHY</name>
<comment type="caution">
    <text evidence="6">The sequence shown here is derived from an EMBL/GenBank/DDBJ whole genome shotgun (WGS) entry which is preliminary data.</text>
</comment>
<gene>
    <name evidence="6" type="ORF">C8Q71DRAFT_893331</name>
</gene>
<dbReference type="Gene3D" id="3.40.50.1820">
    <property type="entry name" value="alpha/beta hydrolase"/>
    <property type="match status" value="1"/>
</dbReference>
<evidence type="ECO:0000256" key="3">
    <source>
        <dbReference type="PROSITE-ProRule" id="PRU10038"/>
    </source>
</evidence>
<dbReference type="InterPro" id="IPR029058">
    <property type="entry name" value="AB_hydrolase_fold"/>
</dbReference>
<dbReference type="InterPro" id="IPR033140">
    <property type="entry name" value="Lipase_GDXG_put_SER_AS"/>
</dbReference>
<evidence type="ECO:0000256" key="1">
    <source>
        <dbReference type="ARBA" id="ARBA00010515"/>
    </source>
</evidence>
<proteinExistence type="inferred from homology"/>
<organism evidence="6 7">
    <name type="scientific">Rhodofomes roseus</name>
    <dbReference type="NCBI Taxonomy" id="34475"/>
    <lineage>
        <taxon>Eukaryota</taxon>
        <taxon>Fungi</taxon>
        <taxon>Dikarya</taxon>
        <taxon>Basidiomycota</taxon>
        <taxon>Agaricomycotina</taxon>
        <taxon>Agaricomycetes</taxon>
        <taxon>Polyporales</taxon>
        <taxon>Rhodofomes</taxon>
    </lineage>
</organism>
<dbReference type="Proteomes" id="UP000814176">
    <property type="component" value="Unassembled WGS sequence"/>
</dbReference>
<keyword evidence="4" id="KW-0812">Transmembrane</keyword>
<dbReference type="InterPro" id="IPR050300">
    <property type="entry name" value="GDXG_lipolytic_enzyme"/>
</dbReference>
<dbReference type="InterPro" id="IPR013094">
    <property type="entry name" value="AB_hydrolase_3"/>
</dbReference>
<sequence length="382" mass="41931">MEGRPEPFHYHRQPLRSAHIVCYALSTLCVRLSYWIVAAAIPGLYPRRASPMSGPCMRAGIAPFFVVGFPYEQEAEDVVPAPEDEAKGFVSLSPVEDRFVVGEVKEIAELNGVEPRRTYGYWYKAANVLGRGDHPAKDDEVVYLQFHGDGYSMETPQPSGYAAPSVCSGLFRHAPRTSRVLAPAYRYVASLPFPPKNPFPAALLDALAAYHHLHNAGFRAEKVVLSGDSAGGHLAIALVHYLATGKLPELPASGALLLVSPTSNFCIPFFTSESQYIARGLAGRLPADAGRTNAWISPASRGLPQTKGLFAEFRRTLMVLGEAETQRDGMWTFRDRLIGDVGQEKVTYRELLGVSHDVISIPWADDDKDSAFRMVGEWLPSL</sequence>
<dbReference type="SUPFAM" id="SSF53474">
    <property type="entry name" value="alpha/beta-Hydrolases"/>
    <property type="match status" value="1"/>
</dbReference>
<dbReference type="PANTHER" id="PTHR48081:SF8">
    <property type="entry name" value="ALPHA_BETA HYDROLASE FOLD-3 DOMAIN-CONTAINING PROTEIN-RELATED"/>
    <property type="match status" value="1"/>
</dbReference>
<comment type="similarity">
    <text evidence="1">Belongs to the 'GDXG' lipolytic enzyme family.</text>
</comment>
<feature type="active site" evidence="3">
    <location>
        <position position="229"/>
    </location>
</feature>
<keyword evidence="7" id="KW-1185">Reference proteome</keyword>
<dbReference type="GO" id="GO:0016787">
    <property type="term" value="F:hydrolase activity"/>
    <property type="evidence" value="ECO:0007669"/>
    <property type="project" value="UniProtKB-KW"/>
</dbReference>
<feature type="transmembrane region" description="Helical" evidence="4">
    <location>
        <begin position="20"/>
        <end position="45"/>
    </location>
</feature>
<reference evidence="6 7" key="1">
    <citation type="journal article" date="2021" name="Environ. Microbiol.">
        <title>Gene family expansions and transcriptome signatures uncover fungal adaptations to wood decay.</title>
        <authorList>
            <person name="Hage H."/>
            <person name="Miyauchi S."/>
            <person name="Viragh M."/>
            <person name="Drula E."/>
            <person name="Min B."/>
            <person name="Chaduli D."/>
            <person name="Navarro D."/>
            <person name="Favel A."/>
            <person name="Norest M."/>
            <person name="Lesage-Meessen L."/>
            <person name="Balint B."/>
            <person name="Merenyi Z."/>
            <person name="de Eugenio L."/>
            <person name="Morin E."/>
            <person name="Martinez A.T."/>
            <person name="Baldrian P."/>
            <person name="Stursova M."/>
            <person name="Martinez M.J."/>
            <person name="Novotny C."/>
            <person name="Magnuson J.K."/>
            <person name="Spatafora J.W."/>
            <person name="Maurice S."/>
            <person name="Pangilinan J."/>
            <person name="Andreopoulos W."/>
            <person name="LaButti K."/>
            <person name="Hundley H."/>
            <person name="Na H."/>
            <person name="Kuo A."/>
            <person name="Barry K."/>
            <person name="Lipzen A."/>
            <person name="Henrissat B."/>
            <person name="Riley R."/>
            <person name="Ahrendt S."/>
            <person name="Nagy L.G."/>
            <person name="Grigoriev I.V."/>
            <person name="Martin F."/>
            <person name="Rosso M.N."/>
        </authorList>
    </citation>
    <scope>NUCLEOTIDE SEQUENCE [LARGE SCALE GENOMIC DNA]</scope>
    <source>
        <strain evidence="6 7">CIRM-BRFM 1785</strain>
    </source>
</reference>
<evidence type="ECO:0000313" key="7">
    <source>
        <dbReference type="Proteomes" id="UP000814176"/>
    </source>
</evidence>
<protein>
    <submittedName>
        <fullName evidence="6">Alpha/Beta hydrolase protein</fullName>
    </submittedName>
</protein>
<keyword evidence="4" id="KW-0472">Membrane</keyword>
<dbReference type="EMBL" id="JADCUA010000005">
    <property type="protein sequence ID" value="KAH9840193.1"/>
    <property type="molecule type" value="Genomic_DNA"/>
</dbReference>
<dbReference type="PROSITE" id="PS01174">
    <property type="entry name" value="LIPASE_GDXG_SER"/>
    <property type="match status" value="1"/>
</dbReference>
<keyword evidence="4" id="KW-1133">Transmembrane helix</keyword>
<accession>A0ABQ8KPV4</accession>
<evidence type="ECO:0000256" key="2">
    <source>
        <dbReference type="ARBA" id="ARBA00022801"/>
    </source>
</evidence>
<dbReference type="PANTHER" id="PTHR48081">
    <property type="entry name" value="AB HYDROLASE SUPERFAMILY PROTEIN C4A8.06C"/>
    <property type="match status" value="1"/>
</dbReference>
<evidence type="ECO:0000313" key="6">
    <source>
        <dbReference type="EMBL" id="KAH9840193.1"/>
    </source>
</evidence>
<evidence type="ECO:0000259" key="5">
    <source>
        <dbReference type="Pfam" id="PF07859"/>
    </source>
</evidence>